<dbReference type="GO" id="GO:0005737">
    <property type="term" value="C:cytoplasm"/>
    <property type="evidence" value="ECO:0007669"/>
    <property type="project" value="TreeGrafter"/>
</dbReference>
<dbReference type="InterPro" id="IPR004616">
    <property type="entry name" value="Leu/Phe-tRNA_Trfase"/>
</dbReference>
<dbReference type="KEGG" id="aab:A4R43_02310"/>
<evidence type="ECO:0008006" key="6">
    <source>
        <dbReference type="Google" id="ProtNLM"/>
    </source>
</evidence>
<accession>A0A344L0C6</accession>
<evidence type="ECO:0000313" key="5">
    <source>
        <dbReference type="Proteomes" id="UP000250434"/>
    </source>
</evidence>
<keyword evidence="5" id="KW-1185">Reference proteome</keyword>
<keyword evidence="2" id="KW-0808">Transferase</keyword>
<proteinExistence type="predicted"/>
<evidence type="ECO:0000256" key="1">
    <source>
        <dbReference type="ARBA" id="ARBA00022490"/>
    </source>
</evidence>
<name>A0A344L0C6_9PSEU</name>
<dbReference type="OrthoDB" id="9790282at2"/>
<dbReference type="GO" id="GO:0030163">
    <property type="term" value="P:protein catabolic process"/>
    <property type="evidence" value="ECO:0007669"/>
    <property type="project" value="InterPro"/>
</dbReference>
<evidence type="ECO:0000313" key="4">
    <source>
        <dbReference type="EMBL" id="AXB41500.1"/>
    </source>
</evidence>
<dbReference type="InterPro" id="IPR042221">
    <property type="entry name" value="Leu/Phe-tRNA_Trfase_N"/>
</dbReference>
<protein>
    <recommendedName>
        <fullName evidence="6">Leucyl/phenylalanyl-tRNA--protein transferase</fullName>
    </recommendedName>
</protein>
<sequence>MDSAPGDAPAAIGGRLDPATVLAGYRHGAFPMPAVSAAEAEVNHFLYEDSVAAGTTAVLDSPLPDPFALTWWSPDPRPVIPYGRLTKPRSLMKLLRNRLRWTTTANQSFDRVLAECRVNRIPEWLTDELCECMGELHKLGWAHSVEVWDGEELVGGAVGIGVGTVFTLDTCFHRQTNASKVALLDMECRLAGTGVTLLDVEWDSEQSRRLNAGPVPRREFLAALSRGGDPVPLAGGVEEVRRLGFLRTPVE</sequence>
<dbReference type="InterPro" id="IPR016181">
    <property type="entry name" value="Acyl_CoA_acyltransferase"/>
</dbReference>
<dbReference type="PANTHER" id="PTHR30098">
    <property type="entry name" value="LEUCYL/PHENYLALANYL-TRNA--PROTEIN TRANSFERASE"/>
    <property type="match status" value="1"/>
</dbReference>
<organism evidence="4 5">
    <name type="scientific">Amycolatopsis albispora</name>
    <dbReference type="NCBI Taxonomy" id="1804986"/>
    <lineage>
        <taxon>Bacteria</taxon>
        <taxon>Bacillati</taxon>
        <taxon>Actinomycetota</taxon>
        <taxon>Actinomycetes</taxon>
        <taxon>Pseudonocardiales</taxon>
        <taxon>Pseudonocardiaceae</taxon>
        <taxon>Amycolatopsis</taxon>
    </lineage>
</organism>
<evidence type="ECO:0000256" key="2">
    <source>
        <dbReference type="ARBA" id="ARBA00022679"/>
    </source>
</evidence>
<dbReference type="AlphaFoldDB" id="A0A344L0C6"/>
<dbReference type="Gene3D" id="3.40.630.70">
    <property type="entry name" value="Leucyl/phenylalanyl-tRNA-protein transferase, C-terminal domain"/>
    <property type="match status" value="1"/>
</dbReference>
<gene>
    <name evidence="4" type="ORF">A4R43_02310</name>
</gene>
<evidence type="ECO:0000256" key="3">
    <source>
        <dbReference type="ARBA" id="ARBA00023315"/>
    </source>
</evidence>
<keyword evidence="3" id="KW-0012">Acyltransferase</keyword>
<dbReference type="Gene3D" id="3.30.70.3550">
    <property type="entry name" value="Leucyl/phenylalanyl-tRNA-protein transferase, N-terminal domain"/>
    <property type="match status" value="1"/>
</dbReference>
<dbReference type="InterPro" id="IPR042203">
    <property type="entry name" value="Leu/Phe-tRNA_Trfase_C"/>
</dbReference>
<dbReference type="GO" id="GO:0008914">
    <property type="term" value="F:leucyl-tRNA--protein transferase activity"/>
    <property type="evidence" value="ECO:0007669"/>
    <property type="project" value="InterPro"/>
</dbReference>
<keyword evidence="1" id="KW-0963">Cytoplasm</keyword>
<reference evidence="4 5" key="1">
    <citation type="submission" date="2016-04" db="EMBL/GenBank/DDBJ databases">
        <title>Complete genome sequence and analysis of deep-sea sediment isolate, Amycolatopsis sp. WP1.</title>
        <authorList>
            <person name="Wang H."/>
            <person name="Chen S."/>
            <person name="Wu Q."/>
        </authorList>
    </citation>
    <scope>NUCLEOTIDE SEQUENCE [LARGE SCALE GENOMIC DNA]</scope>
    <source>
        <strain evidence="4 5">WP1</strain>
    </source>
</reference>
<dbReference type="EMBL" id="CP015163">
    <property type="protein sequence ID" value="AXB41500.1"/>
    <property type="molecule type" value="Genomic_DNA"/>
</dbReference>
<dbReference type="Pfam" id="PF03588">
    <property type="entry name" value="Leu_Phe_trans"/>
    <property type="match status" value="1"/>
</dbReference>
<dbReference type="PANTHER" id="PTHR30098:SF2">
    <property type="entry name" value="LEUCYL_PHENYLALANYL-TRNA--PROTEIN TRANSFERASE"/>
    <property type="match status" value="1"/>
</dbReference>
<dbReference type="SUPFAM" id="SSF55729">
    <property type="entry name" value="Acyl-CoA N-acyltransferases (Nat)"/>
    <property type="match status" value="1"/>
</dbReference>
<dbReference type="Proteomes" id="UP000250434">
    <property type="component" value="Chromosome"/>
</dbReference>